<evidence type="ECO:0000259" key="1">
    <source>
        <dbReference type="Pfam" id="PF13648"/>
    </source>
</evidence>
<dbReference type="InterPro" id="IPR024311">
    <property type="entry name" value="Lipocalin-like"/>
</dbReference>
<reference evidence="2 3" key="1">
    <citation type="submission" date="2016-11" db="EMBL/GenBank/DDBJ databases">
        <authorList>
            <person name="Jaros S."/>
            <person name="Januszkiewicz K."/>
            <person name="Wedrychowicz H."/>
        </authorList>
    </citation>
    <scope>NUCLEOTIDE SEQUENCE [LARGE SCALE GENOMIC DNA]</scope>
    <source>
        <strain evidence="2 3">CGMCC 1.8863</strain>
    </source>
</reference>
<dbReference type="OrthoDB" id="1190036at2"/>
<dbReference type="EMBL" id="FQYX01000032">
    <property type="protein sequence ID" value="SHJ72370.1"/>
    <property type="molecule type" value="Genomic_DNA"/>
</dbReference>
<protein>
    <recommendedName>
        <fullName evidence="1">Lipocalin-like domain-containing protein</fullName>
    </recommendedName>
</protein>
<keyword evidence="3" id="KW-1185">Reference proteome</keyword>
<dbReference type="RefSeq" id="WP_072765656.1">
    <property type="nucleotide sequence ID" value="NZ_FQYX01000032.1"/>
</dbReference>
<feature type="domain" description="Lipocalin-like" evidence="1">
    <location>
        <begin position="30"/>
        <end position="113"/>
    </location>
</feature>
<name>A0A1M6LMJ2_9FLAO</name>
<accession>A0A1M6LMJ2</accession>
<dbReference type="AlphaFoldDB" id="A0A1M6LMJ2"/>
<evidence type="ECO:0000313" key="2">
    <source>
        <dbReference type="EMBL" id="SHJ72370.1"/>
    </source>
</evidence>
<dbReference type="Proteomes" id="UP000184231">
    <property type="component" value="Unassembled WGS sequence"/>
</dbReference>
<sequence>MKNVLYVFILAMICLTSCSKGDDPISEDPIIGVWNIVTINEAPVNECTKKTEILFLKDGNYILEGYNVNSENNCDKQELIRGNWENKGNDVYSIKNNGATLIQQINILFSNNNNTITTKEISMEDESEVIVLNRK</sequence>
<organism evidence="2 3">
    <name type="scientific">Arenibacter nanhaiticus</name>
    <dbReference type="NCBI Taxonomy" id="558155"/>
    <lineage>
        <taxon>Bacteria</taxon>
        <taxon>Pseudomonadati</taxon>
        <taxon>Bacteroidota</taxon>
        <taxon>Flavobacteriia</taxon>
        <taxon>Flavobacteriales</taxon>
        <taxon>Flavobacteriaceae</taxon>
        <taxon>Arenibacter</taxon>
    </lineage>
</organism>
<dbReference type="Pfam" id="PF13648">
    <property type="entry name" value="Lipocalin_4"/>
    <property type="match status" value="1"/>
</dbReference>
<proteinExistence type="predicted"/>
<evidence type="ECO:0000313" key="3">
    <source>
        <dbReference type="Proteomes" id="UP000184231"/>
    </source>
</evidence>
<gene>
    <name evidence="2" type="ORF">SAMN04487911_13240</name>
</gene>